<keyword evidence="3" id="KW-1133">Transmembrane helix</keyword>
<keyword evidence="5" id="KW-1185">Reference proteome</keyword>
<evidence type="ECO:0008006" key="6">
    <source>
        <dbReference type="Google" id="ProtNLM"/>
    </source>
</evidence>
<dbReference type="OrthoDB" id="258392at2759"/>
<keyword evidence="3" id="KW-0812">Transmembrane</keyword>
<evidence type="ECO:0000256" key="1">
    <source>
        <dbReference type="ARBA" id="ARBA00005375"/>
    </source>
</evidence>
<feature type="region of interest" description="Disordered" evidence="2">
    <location>
        <begin position="437"/>
        <end position="458"/>
    </location>
</feature>
<sequence length="458" mass="49055">MSTSNLLGVVLIARHGDRLEFWQDPTTYTTSNTAITPLGEVQENNLGAYVRSVYGTPSSSSYIGLSTPLYNAEQFLARADAGDEGGVIYDSAIALVQGLFPPSSANNITLANGTFVPSPLNGYQYIPIESVELEEDVSLEGYASCTAFSNRTTEFYNSTIFQQKVNETAAFLKELPPILDGRAATLVNMWNIYDYMNVQSVHNATFLNNLPPTFLAQARDLANWHEYNVFSDTTLGGIGNIAGTAMLPSILTAMQRIANASDPLKMHYSAISYKPFLSLFNMTGVNSDGQLPAAVVNYAAAVAFEIRQTGNDAPFVRFNFKNGTDDDGFKVYNMQLPGMAQPGDVPLSTFLSTLEPVAINTTLQWCNACGQATDRGCAALLNASSTTAVAPAHHDRISPVGAGFLGAGLTFAVYSMLLAALAFLGLLAFGKRVHRSGSERGLNSPQGGSINHEKTASA</sequence>
<dbReference type="Gene3D" id="3.40.50.1240">
    <property type="entry name" value="Phosphoglycerate mutase-like"/>
    <property type="match status" value="1"/>
</dbReference>
<name>A0A9P3GBM6_9APHY</name>
<dbReference type="AlphaFoldDB" id="A0A9P3GBM6"/>
<dbReference type="InterPro" id="IPR029033">
    <property type="entry name" value="His_PPase_superfam"/>
</dbReference>
<evidence type="ECO:0000313" key="4">
    <source>
        <dbReference type="EMBL" id="GJE91913.1"/>
    </source>
</evidence>
<reference evidence="4 5" key="1">
    <citation type="submission" date="2021-08" db="EMBL/GenBank/DDBJ databases">
        <title>Draft Genome Sequence of Phanerochaete sordida strain YK-624.</title>
        <authorList>
            <person name="Mori T."/>
            <person name="Dohra H."/>
            <person name="Suzuki T."/>
            <person name="Kawagishi H."/>
            <person name="Hirai H."/>
        </authorList>
    </citation>
    <scope>NUCLEOTIDE SEQUENCE [LARGE SCALE GENOMIC DNA]</scope>
    <source>
        <strain evidence="4 5">YK-624</strain>
    </source>
</reference>
<accession>A0A9P3GBM6</accession>
<dbReference type="PANTHER" id="PTHR11567:SF142">
    <property type="entry name" value="PHOSPHOGLYCERATE MUTASE-LIKE PROTEIN"/>
    <property type="match status" value="1"/>
</dbReference>
<organism evidence="4 5">
    <name type="scientific">Phanerochaete sordida</name>
    <dbReference type="NCBI Taxonomy" id="48140"/>
    <lineage>
        <taxon>Eukaryota</taxon>
        <taxon>Fungi</taxon>
        <taxon>Dikarya</taxon>
        <taxon>Basidiomycota</taxon>
        <taxon>Agaricomycotina</taxon>
        <taxon>Agaricomycetes</taxon>
        <taxon>Polyporales</taxon>
        <taxon>Phanerochaetaceae</taxon>
        <taxon>Phanerochaete</taxon>
    </lineage>
</organism>
<dbReference type="SUPFAM" id="SSF53254">
    <property type="entry name" value="Phosphoglycerate mutase-like"/>
    <property type="match status" value="1"/>
</dbReference>
<evidence type="ECO:0000313" key="5">
    <source>
        <dbReference type="Proteomes" id="UP000703269"/>
    </source>
</evidence>
<dbReference type="InterPro" id="IPR050645">
    <property type="entry name" value="Histidine_acid_phosphatase"/>
</dbReference>
<dbReference type="GO" id="GO:0016791">
    <property type="term" value="F:phosphatase activity"/>
    <property type="evidence" value="ECO:0007669"/>
    <property type="project" value="TreeGrafter"/>
</dbReference>
<dbReference type="PANTHER" id="PTHR11567">
    <property type="entry name" value="ACID PHOSPHATASE-RELATED"/>
    <property type="match status" value="1"/>
</dbReference>
<proteinExistence type="inferred from homology"/>
<feature type="transmembrane region" description="Helical" evidence="3">
    <location>
        <begin position="404"/>
        <end position="430"/>
    </location>
</feature>
<comment type="caution">
    <text evidence="4">The sequence shown here is derived from an EMBL/GenBank/DDBJ whole genome shotgun (WGS) entry which is preliminary data.</text>
</comment>
<dbReference type="Proteomes" id="UP000703269">
    <property type="component" value="Unassembled WGS sequence"/>
</dbReference>
<gene>
    <name evidence="4" type="ORF">PsYK624_080650</name>
</gene>
<comment type="similarity">
    <text evidence="1">Belongs to the histidine acid phosphatase family.</text>
</comment>
<dbReference type="InterPro" id="IPR000560">
    <property type="entry name" value="His_Pase_clade-2"/>
</dbReference>
<dbReference type="Pfam" id="PF00328">
    <property type="entry name" value="His_Phos_2"/>
    <property type="match status" value="1"/>
</dbReference>
<evidence type="ECO:0000256" key="3">
    <source>
        <dbReference type="SAM" id="Phobius"/>
    </source>
</evidence>
<dbReference type="EMBL" id="BPQB01000023">
    <property type="protein sequence ID" value="GJE91913.1"/>
    <property type="molecule type" value="Genomic_DNA"/>
</dbReference>
<evidence type="ECO:0000256" key="2">
    <source>
        <dbReference type="SAM" id="MobiDB-lite"/>
    </source>
</evidence>
<keyword evidence="3" id="KW-0472">Membrane</keyword>
<protein>
    <recommendedName>
        <fullName evidence="6">Phosphoglycerate mutase-like protein</fullName>
    </recommendedName>
</protein>